<dbReference type="InterPro" id="IPR013656">
    <property type="entry name" value="PAS_4"/>
</dbReference>
<protein>
    <submittedName>
        <fullName evidence="6">EAL domain-containing protein</fullName>
    </submittedName>
</protein>
<feature type="transmembrane region" description="Helical" evidence="2">
    <location>
        <begin position="290"/>
        <end position="313"/>
    </location>
</feature>
<keyword evidence="2" id="KW-0812">Transmembrane</keyword>
<dbReference type="InterPro" id="IPR000160">
    <property type="entry name" value="GGDEF_dom"/>
</dbReference>
<evidence type="ECO:0000259" key="3">
    <source>
        <dbReference type="PROSITE" id="PS50112"/>
    </source>
</evidence>
<evidence type="ECO:0000256" key="1">
    <source>
        <dbReference type="SAM" id="MobiDB-lite"/>
    </source>
</evidence>
<feature type="transmembrane region" description="Helical" evidence="2">
    <location>
        <begin position="319"/>
        <end position="337"/>
    </location>
</feature>
<dbReference type="Pfam" id="PF00563">
    <property type="entry name" value="EAL"/>
    <property type="match status" value="1"/>
</dbReference>
<dbReference type="PANTHER" id="PTHR44757">
    <property type="entry name" value="DIGUANYLATE CYCLASE DGCP"/>
    <property type="match status" value="1"/>
</dbReference>
<dbReference type="InterPro" id="IPR035965">
    <property type="entry name" value="PAS-like_dom_sf"/>
</dbReference>
<feature type="transmembrane region" description="Helical" evidence="2">
    <location>
        <begin position="107"/>
        <end position="128"/>
    </location>
</feature>
<dbReference type="PANTHER" id="PTHR44757:SF2">
    <property type="entry name" value="BIOFILM ARCHITECTURE MAINTENANCE PROTEIN MBAA"/>
    <property type="match status" value="1"/>
</dbReference>
<dbReference type="SMART" id="SM00052">
    <property type="entry name" value="EAL"/>
    <property type="match status" value="1"/>
</dbReference>
<dbReference type="Gene3D" id="3.30.70.270">
    <property type="match status" value="1"/>
</dbReference>
<reference evidence="6 7" key="1">
    <citation type="journal article" date="2019" name="Int. J. Syst. Evol. Microbiol.">
        <title>The Global Catalogue of Microorganisms (GCM) 10K type strain sequencing project: providing services to taxonomists for standard genome sequencing and annotation.</title>
        <authorList>
            <consortium name="The Broad Institute Genomics Platform"/>
            <consortium name="The Broad Institute Genome Sequencing Center for Infectious Disease"/>
            <person name="Wu L."/>
            <person name="Ma J."/>
        </authorList>
    </citation>
    <scope>NUCLEOTIDE SEQUENCE [LARGE SCALE GENOMIC DNA]</scope>
    <source>
        <strain evidence="6 7">JCM 13581</strain>
    </source>
</reference>
<evidence type="ECO:0000313" key="7">
    <source>
        <dbReference type="Proteomes" id="UP001501303"/>
    </source>
</evidence>
<keyword evidence="2" id="KW-1133">Transmembrane helix</keyword>
<evidence type="ECO:0000259" key="5">
    <source>
        <dbReference type="PROSITE" id="PS50887"/>
    </source>
</evidence>
<evidence type="ECO:0000256" key="2">
    <source>
        <dbReference type="SAM" id="Phobius"/>
    </source>
</evidence>
<keyword evidence="7" id="KW-1185">Reference proteome</keyword>
<sequence length="959" mass="100996">MQRSRTDCSSLTGTPVQLGLALLCAGYAVGAALGWGSPQLALIMGDFGLSAAALTAAGSCLWYARTRAGEFRPAWTMFGLSSLMIGLGNAVWGWYEVVLGQPVPRTSVADFCFLLFAPLAILGLLMIAKRPAGRAGWACLGLDAWLIAGSLMTLSWSVALTHTAQWQGETVIRAALALAYPLLDIVLVSMVLVLHYRRSSAQRSAINTAVGALALTVLCDALFTSPMLREQYSSGQLLDAGWFAGSVLLACAPWVPGRPGRREPRHARVPTAGIEGHIGRLGRAPLGGSLAALTPYLAAGVCTLSILITTVGGQQPDPVVVLLACTVVLALLLRQGVMLRDNIALTRELAEQENHFRSLVQGSSDVIMIAAPDEVLRYVSPAAAGVYGRPADALIGARLSSLIHPEDLGAVLDELRRFLAASPVRSSETRIECRVRHGAGHWLNIEFSVNRHRDGLILNSRDVTERVRLQAQLQHNASHDTLTDLPNRALFTERVRLALRGRRAADGGVAVFYIDLDGFKEVNDTVGHQAGDELLVQVAQRLRDAVRAGDTTARLGGDEFAALIVADAADGYRGREKQALEIAERVRAELGRPVMVDGAQVRVDASIGIAFSGPGVTPAELLRSADQAMYRAKQAGKARIEIGLLPGRPPRTASGRLPQPTSPGDGAPAGAGRAGGPGPLLHQPVVELADGTIAAVSVQGRRPFGHGLLAEAVAQAGRRHRAGQPVPVAVRVPAARPAEYSLSAACVEDLLARHGLPPQALVIELPDAAVCLASEEVRRGVAELGRLGVVIALDGFGGNGTGVAELDRLPVDLVRLDRRLVDGLLESPRIGRITAGLVRLAAELGVVSWADGVDRPEQASILRAMGCARGQGLALCEPLDSRRLSAVLDRGRCPVPAADSSALSGGRSALLTRHAFGGQPAAEPRVWAPSTHLPLRRQQVGGDGGASPAAPREEPTAPA</sequence>
<dbReference type="InterPro" id="IPR000014">
    <property type="entry name" value="PAS"/>
</dbReference>
<evidence type="ECO:0000313" key="6">
    <source>
        <dbReference type="EMBL" id="GAA1913666.1"/>
    </source>
</evidence>
<dbReference type="NCBIfam" id="TIGR00229">
    <property type="entry name" value="sensory_box"/>
    <property type="match status" value="1"/>
</dbReference>
<comment type="caution">
    <text evidence="6">The sequence shown here is derived from an EMBL/GenBank/DDBJ whole genome shotgun (WGS) entry which is preliminary data.</text>
</comment>
<dbReference type="EMBL" id="BAAAMJ010000024">
    <property type="protein sequence ID" value="GAA1913666.1"/>
    <property type="molecule type" value="Genomic_DNA"/>
</dbReference>
<dbReference type="Gene3D" id="3.20.20.450">
    <property type="entry name" value="EAL domain"/>
    <property type="match status" value="1"/>
</dbReference>
<dbReference type="InterPro" id="IPR052155">
    <property type="entry name" value="Biofilm_reg_signaling"/>
</dbReference>
<dbReference type="InterPro" id="IPR001633">
    <property type="entry name" value="EAL_dom"/>
</dbReference>
<proteinExistence type="predicted"/>
<feature type="transmembrane region" description="Helical" evidence="2">
    <location>
        <begin position="206"/>
        <end position="228"/>
    </location>
</feature>
<evidence type="ECO:0000259" key="4">
    <source>
        <dbReference type="PROSITE" id="PS50883"/>
    </source>
</evidence>
<dbReference type="Pfam" id="PF00990">
    <property type="entry name" value="GGDEF"/>
    <property type="match status" value="1"/>
</dbReference>
<feature type="region of interest" description="Disordered" evidence="1">
    <location>
        <begin position="921"/>
        <end position="959"/>
    </location>
</feature>
<feature type="compositionally biased region" description="Gly residues" evidence="1">
    <location>
        <begin position="667"/>
        <end position="678"/>
    </location>
</feature>
<keyword evidence="2" id="KW-0472">Membrane</keyword>
<dbReference type="SUPFAM" id="SSF141868">
    <property type="entry name" value="EAL domain-like"/>
    <property type="match status" value="1"/>
</dbReference>
<dbReference type="Proteomes" id="UP001501303">
    <property type="component" value="Unassembled WGS sequence"/>
</dbReference>
<dbReference type="CDD" id="cd00130">
    <property type="entry name" value="PAS"/>
    <property type="match status" value="1"/>
</dbReference>
<organism evidence="6 7">
    <name type="scientific">Streptomyces sodiiphilus</name>
    <dbReference type="NCBI Taxonomy" id="226217"/>
    <lineage>
        <taxon>Bacteria</taxon>
        <taxon>Bacillati</taxon>
        <taxon>Actinomycetota</taxon>
        <taxon>Actinomycetes</taxon>
        <taxon>Kitasatosporales</taxon>
        <taxon>Streptomycetaceae</taxon>
        <taxon>Streptomyces</taxon>
    </lineage>
</organism>
<dbReference type="InterPro" id="IPR043128">
    <property type="entry name" value="Rev_trsase/Diguanyl_cyclase"/>
</dbReference>
<dbReference type="RefSeq" id="WP_344261372.1">
    <property type="nucleotide sequence ID" value="NZ_BAAAMJ010000024.1"/>
</dbReference>
<feature type="transmembrane region" description="Helical" evidence="2">
    <location>
        <begin position="41"/>
        <end position="63"/>
    </location>
</feature>
<dbReference type="CDD" id="cd01948">
    <property type="entry name" value="EAL"/>
    <property type="match status" value="1"/>
</dbReference>
<feature type="transmembrane region" description="Helical" evidence="2">
    <location>
        <begin position="75"/>
        <end position="95"/>
    </location>
</feature>
<dbReference type="PROSITE" id="PS50887">
    <property type="entry name" value="GGDEF"/>
    <property type="match status" value="1"/>
</dbReference>
<feature type="transmembrane region" description="Helical" evidence="2">
    <location>
        <begin position="12"/>
        <end position="35"/>
    </location>
</feature>
<feature type="domain" description="GGDEF" evidence="5">
    <location>
        <begin position="507"/>
        <end position="645"/>
    </location>
</feature>
<dbReference type="Gene3D" id="3.30.450.20">
    <property type="entry name" value="PAS domain"/>
    <property type="match status" value="1"/>
</dbReference>
<dbReference type="NCBIfam" id="TIGR00254">
    <property type="entry name" value="GGDEF"/>
    <property type="match status" value="1"/>
</dbReference>
<dbReference type="Pfam" id="PF08448">
    <property type="entry name" value="PAS_4"/>
    <property type="match status" value="1"/>
</dbReference>
<gene>
    <name evidence="6" type="ORF">GCM10009716_24000</name>
</gene>
<accession>A0ABN2P678</accession>
<dbReference type="SMART" id="SM00267">
    <property type="entry name" value="GGDEF"/>
    <property type="match status" value="1"/>
</dbReference>
<feature type="region of interest" description="Disordered" evidence="1">
    <location>
        <begin position="644"/>
        <end position="679"/>
    </location>
</feature>
<dbReference type="InterPro" id="IPR035919">
    <property type="entry name" value="EAL_sf"/>
</dbReference>
<feature type="transmembrane region" description="Helical" evidence="2">
    <location>
        <begin position="171"/>
        <end position="194"/>
    </location>
</feature>
<dbReference type="SMART" id="SM00091">
    <property type="entry name" value="PAS"/>
    <property type="match status" value="1"/>
</dbReference>
<feature type="domain" description="PAS" evidence="3">
    <location>
        <begin position="352"/>
        <end position="422"/>
    </location>
</feature>
<name>A0ABN2P678_9ACTN</name>
<dbReference type="SUPFAM" id="SSF55073">
    <property type="entry name" value="Nucleotide cyclase"/>
    <property type="match status" value="1"/>
</dbReference>
<dbReference type="PROSITE" id="PS50883">
    <property type="entry name" value="EAL"/>
    <property type="match status" value="1"/>
</dbReference>
<dbReference type="SUPFAM" id="SSF55785">
    <property type="entry name" value="PYP-like sensor domain (PAS domain)"/>
    <property type="match status" value="1"/>
</dbReference>
<feature type="domain" description="EAL" evidence="4">
    <location>
        <begin position="637"/>
        <end position="892"/>
    </location>
</feature>
<feature type="transmembrane region" description="Helical" evidence="2">
    <location>
        <begin position="135"/>
        <end position="159"/>
    </location>
</feature>
<dbReference type="PROSITE" id="PS50112">
    <property type="entry name" value="PAS"/>
    <property type="match status" value="1"/>
</dbReference>
<dbReference type="CDD" id="cd01949">
    <property type="entry name" value="GGDEF"/>
    <property type="match status" value="1"/>
</dbReference>
<dbReference type="InterPro" id="IPR029787">
    <property type="entry name" value="Nucleotide_cyclase"/>
</dbReference>